<protein>
    <recommendedName>
        <fullName evidence="6">Probable succinyl-diaminopimelate desuccinylase</fullName>
        <ecNumber evidence="5">3.5.1.18</ecNumber>
    </recommendedName>
</protein>
<dbReference type="Pfam" id="PF07687">
    <property type="entry name" value="M20_dimer"/>
    <property type="match status" value="1"/>
</dbReference>
<evidence type="ECO:0000256" key="13">
    <source>
        <dbReference type="ARBA" id="ARBA00023285"/>
    </source>
</evidence>
<dbReference type="EMBL" id="BBJM01000004">
    <property type="protein sequence ID" value="GAK47275.1"/>
    <property type="molecule type" value="Genomic_DNA"/>
</dbReference>
<dbReference type="PROSITE" id="PS00758">
    <property type="entry name" value="ARGE_DAPE_CPG2_1"/>
    <property type="match status" value="1"/>
</dbReference>
<dbReference type="SUPFAM" id="SSF55031">
    <property type="entry name" value="Bacterial exopeptidase dimerisation domain"/>
    <property type="match status" value="1"/>
</dbReference>
<dbReference type="NCBIfam" id="NF006365">
    <property type="entry name" value="PRK08588.1"/>
    <property type="match status" value="1"/>
</dbReference>
<evidence type="ECO:0000313" key="16">
    <source>
        <dbReference type="EMBL" id="GAK47275.1"/>
    </source>
</evidence>
<accession>A0A081BGV7</accession>
<dbReference type="EC" id="3.5.1.18" evidence="5"/>
<dbReference type="CDD" id="cd08659">
    <property type="entry name" value="M20_ArgE_DapE-like"/>
    <property type="match status" value="1"/>
</dbReference>
<dbReference type="RefSeq" id="WP_034526346.1">
    <property type="nucleotide sequence ID" value="NZ_BBAZ01000004.1"/>
</dbReference>
<comment type="catalytic activity">
    <reaction evidence="14">
        <text>N-succinyl-(2S,6S)-2,6-diaminopimelate + H2O = (2S,6S)-2,6-diaminopimelate + succinate</text>
        <dbReference type="Rhea" id="RHEA:22608"/>
        <dbReference type="ChEBI" id="CHEBI:15377"/>
        <dbReference type="ChEBI" id="CHEBI:30031"/>
        <dbReference type="ChEBI" id="CHEBI:57609"/>
        <dbReference type="ChEBI" id="CHEBI:58087"/>
        <dbReference type="EC" id="3.5.1.18"/>
    </reaction>
</comment>
<keyword evidence="7" id="KW-0028">Amino-acid biosynthesis</keyword>
<dbReference type="InterPro" id="IPR010182">
    <property type="entry name" value="ArgE/DapE"/>
</dbReference>
<keyword evidence="13" id="KW-0170">Cobalt</keyword>
<evidence type="ECO:0000256" key="12">
    <source>
        <dbReference type="ARBA" id="ARBA00023154"/>
    </source>
</evidence>
<organism evidence="16 17">
    <name type="scientific">Secundilactobacillus oryzae JCM 18671</name>
    <dbReference type="NCBI Taxonomy" id="1291743"/>
    <lineage>
        <taxon>Bacteria</taxon>
        <taxon>Bacillati</taxon>
        <taxon>Bacillota</taxon>
        <taxon>Bacilli</taxon>
        <taxon>Lactobacillales</taxon>
        <taxon>Lactobacillaceae</taxon>
        <taxon>Secundilactobacillus</taxon>
    </lineage>
</organism>
<dbReference type="SUPFAM" id="SSF53187">
    <property type="entry name" value="Zn-dependent exopeptidases"/>
    <property type="match status" value="1"/>
</dbReference>
<feature type="domain" description="Peptidase M20 dimerisation" evidence="15">
    <location>
        <begin position="174"/>
        <end position="277"/>
    </location>
</feature>
<keyword evidence="8" id="KW-0479">Metal-binding</keyword>
<proteinExistence type="inferred from homology"/>
<evidence type="ECO:0000256" key="14">
    <source>
        <dbReference type="ARBA" id="ARBA00051301"/>
    </source>
</evidence>
<dbReference type="AlphaFoldDB" id="A0A081BGV7"/>
<dbReference type="GO" id="GO:0046872">
    <property type="term" value="F:metal ion binding"/>
    <property type="evidence" value="ECO:0007669"/>
    <property type="project" value="UniProtKB-KW"/>
</dbReference>
<evidence type="ECO:0000313" key="17">
    <source>
        <dbReference type="Proteomes" id="UP000028700"/>
    </source>
</evidence>
<dbReference type="InterPro" id="IPR002933">
    <property type="entry name" value="Peptidase_M20"/>
</dbReference>
<dbReference type="InterPro" id="IPR011650">
    <property type="entry name" value="Peptidase_M20_dimer"/>
</dbReference>
<keyword evidence="9" id="KW-0378">Hydrolase</keyword>
<reference evidence="16" key="1">
    <citation type="journal article" date="2014" name="Genome Announc.">
        <title>Draft Genome Sequence of Lactobacillus oryzae Strain SG293T.</title>
        <authorList>
            <person name="Tanizawa Y."/>
            <person name="Fujisawa T."/>
            <person name="Mochizuki T."/>
            <person name="Kaminuma E."/>
            <person name="Nakamura Y."/>
            <person name="Tohno M."/>
        </authorList>
    </citation>
    <scope>NUCLEOTIDE SEQUENCE [LARGE SCALE GENOMIC DNA]</scope>
    <source>
        <strain evidence="16">SG293</strain>
    </source>
</reference>
<dbReference type="PANTHER" id="PTHR43808:SF8">
    <property type="entry name" value="PEPTIDASE M20 DIMERISATION DOMAIN-CONTAINING PROTEIN"/>
    <property type="match status" value="1"/>
</dbReference>
<keyword evidence="12" id="KW-0457">Lysine biosynthesis</keyword>
<dbReference type="OrthoDB" id="9792335at2"/>
<dbReference type="UniPathway" id="UPA00034">
    <property type="reaction ID" value="UER00021"/>
</dbReference>
<dbReference type="Proteomes" id="UP000028700">
    <property type="component" value="Unassembled WGS sequence"/>
</dbReference>
<sequence>MDQQEKINILQRIVQMETVNDHESFVADYLASLFETYPNAKVERVRYRTGRDNLVVTVGTGRRRTLGFAGHMDVVATGDPQKWQHKPFSGDITPDFKMHGRGTSDMKAGLAAMVIAALELLDQGQPKDGQLKLIATIAEETTMVGAEKLTEAGYLDDLDALVICEGSGLNVSYTHNGDIDYEVISYGKGAHSAAPQLGINAIENLMVYWQTAKAELAKFDETDPVLGQLLHNVTLMSGGEQINSIPAEAKLSGNIRLIPQTPARLVQDRLEALVAELNTRPGFDLELNYLLVGDALPGDPDNSFVQLVKRETETIVGHDVELAGDTGTTDGSKFVAAKAQFPVAIVGPGSETAHQVDEYVDLNQYLQAIELYKQLTLEFLSGE</sequence>
<evidence type="ECO:0000256" key="11">
    <source>
        <dbReference type="ARBA" id="ARBA00022915"/>
    </source>
</evidence>
<keyword evidence="10" id="KW-0862">Zinc</keyword>
<keyword evidence="17" id="KW-1185">Reference proteome</keyword>
<name>A0A081BGV7_9LACO</name>
<dbReference type="GO" id="GO:0009014">
    <property type="term" value="F:succinyl-diaminopimelate desuccinylase activity"/>
    <property type="evidence" value="ECO:0007669"/>
    <property type="project" value="UniProtKB-EC"/>
</dbReference>
<evidence type="ECO:0000256" key="9">
    <source>
        <dbReference type="ARBA" id="ARBA00022801"/>
    </source>
</evidence>
<dbReference type="GO" id="GO:0019877">
    <property type="term" value="P:diaminopimelate biosynthetic process"/>
    <property type="evidence" value="ECO:0007669"/>
    <property type="project" value="UniProtKB-KW"/>
</dbReference>
<dbReference type="STRING" id="1291743.LOSG293_040210"/>
<evidence type="ECO:0000256" key="4">
    <source>
        <dbReference type="ARBA" id="ARBA00006247"/>
    </source>
</evidence>
<dbReference type="GO" id="GO:0009089">
    <property type="term" value="P:lysine biosynthetic process via diaminopimelate"/>
    <property type="evidence" value="ECO:0007669"/>
    <property type="project" value="UniProtKB-UniPathway"/>
</dbReference>
<dbReference type="Pfam" id="PF01546">
    <property type="entry name" value="Peptidase_M20"/>
    <property type="match status" value="1"/>
</dbReference>
<evidence type="ECO:0000259" key="15">
    <source>
        <dbReference type="Pfam" id="PF07687"/>
    </source>
</evidence>
<comment type="cofactor">
    <cofactor evidence="1">
        <name>Co(2+)</name>
        <dbReference type="ChEBI" id="CHEBI:48828"/>
    </cofactor>
</comment>
<comment type="pathway">
    <text evidence="3">Amino-acid biosynthesis; L-lysine biosynthesis via DAP pathway; LL-2,6-diaminopimelate from (S)-tetrahydrodipicolinate (succinylase route): step 3/3.</text>
</comment>
<comment type="cofactor">
    <cofactor evidence="2">
        <name>Zn(2+)</name>
        <dbReference type="ChEBI" id="CHEBI:29105"/>
    </cofactor>
</comment>
<dbReference type="eggNOG" id="COG0624">
    <property type="taxonomic scope" value="Bacteria"/>
</dbReference>
<gene>
    <name evidence="16" type="ORF">LOSG293_040210</name>
</gene>
<evidence type="ECO:0000256" key="3">
    <source>
        <dbReference type="ARBA" id="ARBA00005130"/>
    </source>
</evidence>
<evidence type="ECO:0000256" key="7">
    <source>
        <dbReference type="ARBA" id="ARBA00022605"/>
    </source>
</evidence>
<evidence type="ECO:0000256" key="10">
    <source>
        <dbReference type="ARBA" id="ARBA00022833"/>
    </source>
</evidence>
<evidence type="ECO:0000256" key="2">
    <source>
        <dbReference type="ARBA" id="ARBA00001947"/>
    </source>
</evidence>
<dbReference type="NCBIfam" id="TIGR01910">
    <property type="entry name" value="DapE-ArgE"/>
    <property type="match status" value="1"/>
</dbReference>
<evidence type="ECO:0000256" key="8">
    <source>
        <dbReference type="ARBA" id="ARBA00022723"/>
    </source>
</evidence>
<keyword evidence="11" id="KW-0220">Diaminopimelate biosynthesis</keyword>
<evidence type="ECO:0000256" key="5">
    <source>
        <dbReference type="ARBA" id="ARBA00011921"/>
    </source>
</evidence>
<comment type="caution">
    <text evidence="16">The sequence shown here is derived from an EMBL/GenBank/DDBJ whole genome shotgun (WGS) entry which is preliminary data.</text>
</comment>
<dbReference type="Gene3D" id="3.30.70.360">
    <property type="match status" value="1"/>
</dbReference>
<dbReference type="InterPro" id="IPR050072">
    <property type="entry name" value="Peptidase_M20A"/>
</dbReference>
<evidence type="ECO:0000256" key="6">
    <source>
        <dbReference type="ARBA" id="ARBA00016853"/>
    </source>
</evidence>
<dbReference type="InterPro" id="IPR036264">
    <property type="entry name" value="Bact_exopeptidase_dim_dom"/>
</dbReference>
<dbReference type="InterPro" id="IPR001261">
    <property type="entry name" value="ArgE/DapE_CS"/>
</dbReference>
<dbReference type="Gene3D" id="3.40.630.10">
    <property type="entry name" value="Zn peptidases"/>
    <property type="match status" value="1"/>
</dbReference>
<comment type="similarity">
    <text evidence="4">Belongs to the peptidase M20A family.</text>
</comment>
<evidence type="ECO:0000256" key="1">
    <source>
        <dbReference type="ARBA" id="ARBA00001941"/>
    </source>
</evidence>
<dbReference type="PANTHER" id="PTHR43808">
    <property type="entry name" value="ACETYLORNITHINE DEACETYLASE"/>
    <property type="match status" value="1"/>
</dbReference>